<organism evidence="2 3">
    <name type="scientific">Pelotalea chapellei</name>
    <dbReference type="NCBI Taxonomy" id="44671"/>
    <lineage>
        <taxon>Bacteria</taxon>
        <taxon>Pseudomonadati</taxon>
        <taxon>Thermodesulfobacteriota</taxon>
        <taxon>Desulfuromonadia</taxon>
        <taxon>Geobacterales</taxon>
        <taxon>Geobacteraceae</taxon>
        <taxon>Pelotalea</taxon>
    </lineage>
</organism>
<dbReference type="PANTHER" id="PTHR43267:SF1">
    <property type="entry name" value="TRNA THREONYLCARBAMOYLADENOSINE DEHYDRATASE"/>
    <property type="match status" value="1"/>
</dbReference>
<sequence length="296" mass="32695">MERDSFVADAFSRNLGLLSESDQQLLLNARIAVAGAGGVGGLHLLTLARLGVGKFTIADFDTFDTVNINRQYGAFISTLDKHKGEVMQTMVRDINPFVDVRLFPDGVTLQNLDTFLDGVDIYVDGIDFFEIDIRRAIFKRCREKGIPALTSAPLGFGATLQVFMPKSMSFDEYFAIHDGMDQAKKVAAFAAGLAPHPYHIKYLDLSKVDMARKKGPALALACTQASTLIATETIKILTGKGIVRPAPGYLQIDLLRNKYTQGYLWLGGRNPLQVVKRWIILKKVRSAEQAEPSVRQ</sequence>
<proteinExistence type="predicted"/>
<dbReference type="InterPro" id="IPR035985">
    <property type="entry name" value="Ubiquitin-activating_enz"/>
</dbReference>
<dbReference type="Proteomes" id="UP000784128">
    <property type="component" value="Unassembled WGS sequence"/>
</dbReference>
<keyword evidence="3" id="KW-1185">Reference proteome</keyword>
<evidence type="ECO:0000259" key="1">
    <source>
        <dbReference type="Pfam" id="PF00899"/>
    </source>
</evidence>
<dbReference type="InterPro" id="IPR045886">
    <property type="entry name" value="ThiF/MoeB/HesA"/>
</dbReference>
<dbReference type="PANTHER" id="PTHR43267">
    <property type="entry name" value="TRNA THREONYLCARBAMOYLADENOSINE DEHYDRATASE"/>
    <property type="match status" value="1"/>
</dbReference>
<evidence type="ECO:0000313" key="3">
    <source>
        <dbReference type="Proteomes" id="UP000784128"/>
    </source>
</evidence>
<dbReference type="EMBL" id="JAHDYS010000003">
    <property type="protein sequence ID" value="MBT1070909.1"/>
    <property type="molecule type" value="Genomic_DNA"/>
</dbReference>
<dbReference type="Pfam" id="PF00899">
    <property type="entry name" value="ThiF"/>
    <property type="match status" value="1"/>
</dbReference>
<dbReference type="GO" id="GO:0016779">
    <property type="term" value="F:nucleotidyltransferase activity"/>
    <property type="evidence" value="ECO:0007669"/>
    <property type="project" value="UniProtKB-KW"/>
</dbReference>
<gene>
    <name evidence="2" type="ORF">KJB30_03860</name>
</gene>
<comment type="caution">
    <text evidence="2">The sequence shown here is derived from an EMBL/GenBank/DDBJ whole genome shotgun (WGS) entry which is preliminary data.</text>
</comment>
<dbReference type="CDD" id="cd01483">
    <property type="entry name" value="E1_enzyme_family"/>
    <property type="match status" value="1"/>
</dbReference>
<dbReference type="NCBIfam" id="NF006077">
    <property type="entry name" value="PRK08223.1"/>
    <property type="match status" value="1"/>
</dbReference>
<protein>
    <submittedName>
        <fullName evidence="2">ThiF family adenylyltransferase</fullName>
    </submittedName>
</protein>
<dbReference type="Gene3D" id="3.40.50.720">
    <property type="entry name" value="NAD(P)-binding Rossmann-like Domain"/>
    <property type="match status" value="1"/>
</dbReference>
<feature type="domain" description="THIF-type NAD/FAD binding fold" evidence="1">
    <location>
        <begin position="12"/>
        <end position="259"/>
    </location>
</feature>
<name>A0ABS5U5H2_9BACT</name>
<dbReference type="SUPFAM" id="SSF69572">
    <property type="entry name" value="Activating enzymes of the ubiquitin-like proteins"/>
    <property type="match status" value="1"/>
</dbReference>
<dbReference type="InterPro" id="IPR000594">
    <property type="entry name" value="ThiF_NAD_FAD-bd"/>
</dbReference>
<evidence type="ECO:0000313" key="2">
    <source>
        <dbReference type="EMBL" id="MBT1070909.1"/>
    </source>
</evidence>
<accession>A0ABS5U5H2</accession>
<keyword evidence="2" id="KW-0548">Nucleotidyltransferase</keyword>
<reference evidence="2 3" key="1">
    <citation type="submission" date="2021-05" db="EMBL/GenBank/DDBJ databases">
        <title>The draft genome of Geobacter chapellei DSM 13688.</title>
        <authorList>
            <person name="Xu Z."/>
            <person name="Masuda Y."/>
            <person name="Itoh H."/>
            <person name="Senoo K."/>
        </authorList>
    </citation>
    <scope>NUCLEOTIDE SEQUENCE [LARGE SCALE GENOMIC DNA]</scope>
    <source>
        <strain evidence="2 3">DSM 13688</strain>
    </source>
</reference>
<keyword evidence="2" id="KW-0808">Transferase</keyword>
<dbReference type="RefSeq" id="WP_214296625.1">
    <property type="nucleotide sequence ID" value="NZ_JAHDYS010000003.1"/>
</dbReference>